<evidence type="ECO:0000256" key="1">
    <source>
        <dbReference type="ARBA" id="ARBA00001917"/>
    </source>
</evidence>
<dbReference type="AlphaFoldDB" id="A0A1J0AG21"/>
<evidence type="ECO:0000256" key="2">
    <source>
        <dbReference type="ARBA" id="ARBA00005979"/>
    </source>
</evidence>
<evidence type="ECO:0000313" key="6">
    <source>
        <dbReference type="Proteomes" id="UP000180235"/>
    </source>
</evidence>
<proteinExistence type="inferred from homology"/>
<keyword evidence="6" id="KW-1185">Reference proteome</keyword>
<dbReference type="GO" id="GO:0016628">
    <property type="term" value="F:oxidoreductase activity, acting on the CH-CH group of donors, NAD or NADP as acceptor"/>
    <property type="evidence" value="ECO:0007669"/>
    <property type="project" value="UniProtKB-ARBA"/>
</dbReference>
<evidence type="ECO:0000259" key="4">
    <source>
        <dbReference type="Pfam" id="PF00724"/>
    </source>
</evidence>
<reference evidence="5 6" key="1">
    <citation type="submission" date="2016-10" db="EMBL/GenBank/DDBJ databases">
        <title>Description of Gloeomargarita lithophora gen. nov., sp. nov., a thylakoid-bearing basal-branching cyanobacterium with intracellular carbonates, and proposal for Gloeomargaritales ord. nov.</title>
        <authorList>
            <person name="Moreira D."/>
            <person name="Tavera R."/>
            <person name="Benzerara K."/>
            <person name="Skouri-Panet F."/>
            <person name="Couradeau E."/>
            <person name="Gerard E."/>
            <person name="Loussert C."/>
            <person name="Novelo E."/>
            <person name="Zivanovic Y."/>
            <person name="Lopez-Garcia P."/>
        </authorList>
    </citation>
    <scope>NUCLEOTIDE SEQUENCE [LARGE SCALE GENOMIC DNA]</scope>
    <source>
        <strain evidence="5 6">D10</strain>
    </source>
</reference>
<dbReference type="EMBL" id="CP017675">
    <property type="protein sequence ID" value="APB34886.1"/>
    <property type="molecule type" value="Genomic_DNA"/>
</dbReference>
<feature type="domain" description="NADH:flavin oxidoreductase/NADH oxidase N-terminal" evidence="4">
    <location>
        <begin position="11"/>
        <end position="333"/>
    </location>
</feature>
<dbReference type="FunFam" id="3.20.20.70:FF:000059">
    <property type="entry name" value="N-ethylmaleimide reductase, FMN-linked"/>
    <property type="match status" value="1"/>
</dbReference>
<dbReference type="Gene3D" id="3.20.20.70">
    <property type="entry name" value="Aldolase class I"/>
    <property type="match status" value="1"/>
</dbReference>
<dbReference type="PANTHER" id="PTHR22893">
    <property type="entry name" value="NADH OXIDOREDUCTASE-RELATED"/>
    <property type="match status" value="1"/>
</dbReference>
<dbReference type="GO" id="GO:0005829">
    <property type="term" value="C:cytosol"/>
    <property type="evidence" value="ECO:0007669"/>
    <property type="project" value="UniProtKB-ARBA"/>
</dbReference>
<dbReference type="KEGG" id="glt:GlitD10_2548"/>
<dbReference type="CDD" id="cd02933">
    <property type="entry name" value="OYE_like_FMN"/>
    <property type="match status" value="1"/>
</dbReference>
<organism evidence="5 6">
    <name type="scientific">Gloeomargarita lithophora Alchichica-D10</name>
    <dbReference type="NCBI Taxonomy" id="1188229"/>
    <lineage>
        <taxon>Bacteria</taxon>
        <taxon>Bacillati</taxon>
        <taxon>Cyanobacteriota</taxon>
        <taxon>Cyanophyceae</taxon>
        <taxon>Gloeomargaritales</taxon>
        <taxon>Gloeomargaritaceae</taxon>
        <taxon>Gloeomargarita</taxon>
    </lineage>
</organism>
<name>A0A1J0AG21_9CYAN</name>
<comment type="similarity">
    <text evidence="2">Belongs to the NADH:flavin oxidoreductase/NADH oxidase family.</text>
</comment>
<accession>A0A1J0AG21</accession>
<gene>
    <name evidence="5" type="primary">nemA</name>
    <name evidence="5" type="ORF">GlitD10_2548</name>
</gene>
<dbReference type="Pfam" id="PF00724">
    <property type="entry name" value="Oxidored_FMN"/>
    <property type="match status" value="1"/>
</dbReference>
<sequence>MADQLLSSHILGDLPLKNRVVMAPLTRSRAGVERLPNDLMAEYYQQRAGAGLIITEATVISPQGIGWLNTPGIYTDAQMTAWAKIVAAVPTPMFVQLWHCGRASHPDFHAGALPVAPSALGISGDGIYTPQGKQPYVVPRALETAEIPLIVQDYYHAAKRAQSAGFAGIEIHGANGYLIDTFLQSKTNQRLDEYGGNAANRLRFLREIVEAVLTVFPAQRVGVRLSPNGVFNDMGSPDFRENFCYYAQELNQHHLGYLHIMDGLAFGFHGLGEAMQLKEFRLLFAGAIMGNCGYTQATAEQVIADGSADLIAFGRDWISNPDLVARFIHGWPLNPPAETQAWYSFGAEGYIDFPTYQERDSVPV</sequence>
<dbReference type="GO" id="GO:0010181">
    <property type="term" value="F:FMN binding"/>
    <property type="evidence" value="ECO:0007669"/>
    <property type="project" value="InterPro"/>
</dbReference>
<dbReference type="SUPFAM" id="SSF51395">
    <property type="entry name" value="FMN-linked oxidoreductases"/>
    <property type="match status" value="1"/>
</dbReference>
<protein>
    <submittedName>
        <fullName evidence="5">Xenobiotic reductase B</fullName>
    </submittedName>
</protein>
<dbReference type="PANTHER" id="PTHR22893:SF91">
    <property type="entry name" value="NADPH DEHYDROGENASE 2-RELATED"/>
    <property type="match status" value="1"/>
</dbReference>
<dbReference type="STRING" id="1188229.GlitD10_2548"/>
<dbReference type="InterPro" id="IPR001155">
    <property type="entry name" value="OxRdtase_FMN_N"/>
</dbReference>
<dbReference type="Proteomes" id="UP000180235">
    <property type="component" value="Chromosome"/>
</dbReference>
<dbReference type="InterPro" id="IPR045247">
    <property type="entry name" value="Oye-like"/>
</dbReference>
<dbReference type="OrthoDB" id="9772736at2"/>
<evidence type="ECO:0000313" key="5">
    <source>
        <dbReference type="EMBL" id="APB34886.1"/>
    </source>
</evidence>
<keyword evidence="3" id="KW-0560">Oxidoreductase</keyword>
<dbReference type="InterPro" id="IPR013785">
    <property type="entry name" value="Aldolase_TIM"/>
</dbReference>
<evidence type="ECO:0000256" key="3">
    <source>
        <dbReference type="ARBA" id="ARBA00023002"/>
    </source>
</evidence>
<comment type="cofactor">
    <cofactor evidence="1">
        <name>FMN</name>
        <dbReference type="ChEBI" id="CHEBI:58210"/>
    </cofactor>
</comment>
<dbReference type="RefSeq" id="WP_071455260.1">
    <property type="nucleotide sequence ID" value="NZ_CP017675.1"/>
</dbReference>